<dbReference type="AlphaFoldDB" id="V6DGT6"/>
<reference evidence="4 5" key="1">
    <citation type="journal article" date="2015" name="Biol. Direct">
        <title>Babela massiliensis, a representative of a widespread bacterial phylum with unusual adaptations to parasitism in amoebae.</title>
        <authorList>
            <person name="Pagnier I."/>
            <person name="Yutin N."/>
            <person name="Croce O."/>
            <person name="Makarova K.S."/>
            <person name="Wolf Y.I."/>
            <person name="Benamar S."/>
            <person name="Raoult D."/>
            <person name="Koonin E.V."/>
            <person name="La Scola B."/>
        </authorList>
    </citation>
    <scope>NUCLEOTIDE SEQUENCE [LARGE SCALE GENOMIC DNA]</scope>
    <source>
        <strain evidence="5">BABL1</strain>
    </source>
</reference>
<dbReference type="PROSITE" id="PS00893">
    <property type="entry name" value="NUDIX_BOX"/>
    <property type="match status" value="1"/>
</dbReference>
<keyword evidence="1 2" id="KW-0378">Hydrolase</keyword>
<dbReference type="PANTHER" id="PTHR16099:SF5">
    <property type="entry name" value="NUCLEOTIDE TRIPHOSPHATE DIPHOSPHATASE NUDT15"/>
    <property type="match status" value="1"/>
</dbReference>
<dbReference type="OrthoDB" id="9787476at2"/>
<dbReference type="GO" id="GO:0006203">
    <property type="term" value="P:dGTP catabolic process"/>
    <property type="evidence" value="ECO:0007669"/>
    <property type="project" value="TreeGrafter"/>
</dbReference>
<dbReference type="eggNOG" id="COG1051">
    <property type="taxonomic scope" value="Bacteria"/>
</dbReference>
<dbReference type="InterPro" id="IPR020476">
    <property type="entry name" value="Nudix_hydrolase"/>
</dbReference>
<dbReference type="EMBL" id="HG793133">
    <property type="protein sequence ID" value="CDK30812.1"/>
    <property type="molecule type" value="Genomic_DNA"/>
</dbReference>
<protein>
    <submittedName>
        <fullName evidence="4">NUDIX family hydrolase</fullName>
    </submittedName>
</protein>
<organism evidence="4 5">
    <name type="scientific">Candidatus Babela massiliensis</name>
    <dbReference type="NCBI Taxonomy" id="673862"/>
    <lineage>
        <taxon>Bacteria</taxon>
        <taxon>Candidatus Babelota</taxon>
        <taxon>Candidatus Babeliae</taxon>
        <taxon>Candidatus Babeliales</taxon>
        <taxon>Candidatus Babeliaceae</taxon>
        <taxon>Candidatus Babela</taxon>
    </lineage>
</organism>
<dbReference type="HOGENOM" id="CLU_2615376_0_0_7"/>
<dbReference type="InterPro" id="IPR015797">
    <property type="entry name" value="NUDIX_hydrolase-like_dom_sf"/>
</dbReference>
<accession>V6DGT6</accession>
<gene>
    <name evidence="4" type="ORF">BABL1_gene_203</name>
</gene>
<evidence type="ECO:0000313" key="5">
    <source>
        <dbReference type="Proteomes" id="UP000018769"/>
    </source>
</evidence>
<dbReference type="InterPro" id="IPR000086">
    <property type="entry name" value="NUDIX_hydrolase_dom"/>
</dbReference>
<comment type="similarity">
    <text evidence="2">Belongs to the Nudix hydrolase family.</text>
</comment>
<dbReference type="Gene3D" id="3.90.79.10">
    <property type="entry name" value="Nucleoside Triphosphate Pyrophosphohydrolase"/>
    <property type="match status" value="1"/>
</dbReference>
<feature type="domain" description="Nudix hydrolase" evidence="3">
    <location>
        <begin position="1"/>
        <end position="78"/>
    </location>
</feature>
<dbReference type="SUPFAM" id="SSF55811">
    <property type="entry name" value="Nudix"/>
    <property type="match status" value="1"/>
</dbReference>
<sequence length="78" mass="8748">MNNIKIGCEVFLRNGKFILLGKRKNCYGAETWALPGGHLEHGETLDKCARRELKEELGIEVPTLLLKTIVNNIDELGI</sequence>
<proteinExistence type="inferred from homology"/>
<evidence type="ECO:0000259" key="3">
    <source>
        <dbReference type="PROSITE" id="PS51462"/>
    </source>
</evidence>
<dbReference type="PROSITE" id="PS51462">
    <property type="entry name" value="NUDIX"/>
    <property type="match status" value="1"/>
</dbReference>
<evidence type="ECO:0000256" key="2">
    <source>
        <dbReference type="RuleBase" id="RU003476"/>
    </source>
</evidence>
<dbReference type="PRINTS" id="PR00502">
    <property type="entry name" value="NUDIXFAMILY"/>
</dbReference>
<evidence type="ECO:0000313" key="4">
    <source>
        <dbReference type="EMBL" id="CDK30812.1"/>
    </source>
</evidence>
<dbReference type="STRING" id="673862.BABL1_gene_203"/>
<dbReference type="InterPro" id="IPR020084">
    <property type="entry name" value="NUDIX_hydrolase_CS"/>
</dbReference>
<dbReference type="GO" id="GO:0035539">
    <property type="term" value="F:8-oxo-7,8-dihydrodeoxyguanosine triphosphate pyrophosphatase activity"/>
    <property type="evidence" value="ECO:0007669"/>
    <property type="project" value="TreeGrafter"/>
</dbReference>
<dbReference type="GO" id="GO:0005829">
    <property type="term" value="C:cytosol"/>
    <property type="evidence" value="ECO:0007669"/>
    <property type="project" value="TreeGrafter"/>
</dbReference>
<dbReference type="Proteomes" id="UP000018769">
    <property type="component" value="Chromosome I"/>
</dbReference>
<dbReference type="PANTHER" id="PTHR16099">
    <property type="entry name" value="8-OXO-DGTP DIPHOSPHATES NUDT15"/>
    <property type="match status" value="1"/>
</dbReference>
<dbReference type="RefSeq" id="WP_023792528.1">
    <property type="nucleotide sequence ID" value="NC_023003.1"/>
</dbReference>
<name>V6DGT6_9BACT</name>
<dbReference type="KEGG" id="dpb:BABL1_gene_203"/>
<evidence type="ECO:0000256" key="1">
    <source>
        <dbReference type="ARBA" id="ARBA00022801"/>
    </source>
</evidence>
<dbReference type="Pfam" id="PF00293">
    <property type="entry name" value="NUDIX"/>
    <property type="match status" value="1"/>
</dbReference>
<keyword evidence="5" id="KW-1185">Reference proteome</keyword>